<gene>
    <name evidence="2" type="ORF">N7541_001655</name>
</gene>
<name>A0A9W9RZ42_PENBR</name>
<feature type="region of interest" description="Disordered" evidence="1">
    <location>
        <begin position="320"/>
        <end position="344"/>
    </location>
</feature>
<comment type="caution">
    <text evidence="2">The sequence shown here is derived from an EMBL/GenBank/DDBJ whole genome shotgun (WGS) entry which is preliminary data.</text>
</comment>
<reference evidence="2" key="1">
    <citation type="submission" date="2022-12" db="EMBL/GenBank/DDBJ databases">
        <authorList>
            <person name="Petersen C."/>
        </authorList>
    </citation>
    <scope>NUCLEOTIDE SEQUENCE</scope>
    <source>
        <strain evidence="2">IBT 35675</strain>
    </source>
</reference>
<evidence type="ECO:0000313" key="3">
    <source>
        <dbReference type="Proteomes" id="UP001148299"/>
    </source>
</evidence>
<keyword evidence="3" id="KW-1185">Reference proteome</keyword>
<proteinExistence type="predicted"/>
<dbReference type="EMBL" id="JAPZBR010000001">
    <property type="protein sequence ID" value="KAJ5367714.1"/>
    <property type="molecule type" value="Genomic_DNA"/>
</dbReference>
<organism evidence="2 3">
    <name type="scientific">Penicillium brevicompactum</name>
    <dbReference type="NCBI Taxonomy" id="5074"/>
    <lineage>
        <taxon>Eukaryota</taxon>
        <taxon>Fungi</taxon>
        <taxon>Dikarya</taxon>
        <taxon>Ascomycota</taxon>
        <taxon>Pezizomycotina</taxon>
        <taxon>Eurotiomycetes</taxon>
        <taxon>Eurotiomycetidae</taxon>
        <taxon>Eurotiales</taxon>
        <taxon>Aspergillaceae</taxon>
        <taxon>Penicillium</taxon>
    </lineage>
</organism>
<protein>
    <submittedName>
        <fullName evidence="2">Uncharacterized protein</fullName>
    </submittedName>
</protein>
<accession>A0A9W9RZ42</accession>
<dbReference type="Proteomes" id="UP001148299">
    <property type="component" value="Unassembled WGS sequence"/>
</dbReference>
<dbReference type="AlphaFoldDB" id="A0A9W9RZ42"/>
<evidence type="ECO:0000256" key="1">
    <source>
        <dbReference type="SAM" id="MobiDB-lite"/>
    </source>
</evidence>
<sequence>MSLNTPSVPDAITEIDPLEVRRQAKQISSDIQQQAGRISILLEKNKCMSSILSQEIRGIEATLFSREGAMGQNSTPVDFCSYLRDIRFKNARIRDDLVQQEELIKRLAQYCADSSGRFEKHAEQLLSVIAQQGEVIRDLDSENADQIMLIGQLKVKKSEVELELLNQVGAIEDQTRIAASAESRVAKLKEVIYNTSSLMLLELDYQEEVINDLPMDADARFLSKSRKVMTDLANNIARLTCDGIENEMTFRLELEPDLSAELADLNQKIKTQNMKIDGQAHHITQQNKIISELQTQNRNLVLSLEESNYEVIKLLDRQSLSDQSREGSAGARSGEPVVKTEPTN</sequence>
<reference evidence="2" key="2">
    <citation type="journal article" date="2023" name="IMA Fungus">
        <title>Comparative genomic study of the Penicillium genus elucidates a diverse pangenome and 15 lateral gene transfer events.</title>
        <authorList>
            <person name="Petersen C."/>
            <person name="Sorensen T."/>
            <person name="Nielsen M.R."/>
            <person name="Sondergaard T.E."/>
            <person name="Sorensen J.L."/>
            <person name="Fitzpatrick D.A."/>
            <person name="Frisvad J.C."/>
            <person name="Nielsen K.L."/>
        </authorList>
    </citation>
    <scope>NUCLEOTIDE SEQUENCE</scope>
    <source>
        <strain evidence="2">IBT 35675</strain>
    </source>
</reference>
<evidence type="ECO:0000313" key="2">
    <source>
        <dbReference type="EMBL" id="KAJ5367714.1"/>
    </source>
</evidence>